<keyword evidence="2 5" id="KW-0479">Metal-binding</keyword>
<organism evidence="7 8">
    <name type="scientific">Kangiella japonica</name>
    <dbReference type="NCBI Taxonomy" id="647384"/>
    <lineage>
        <taxon>Bacteria</taxon>
        <taxon>Pseudomonadati</taxon>
        <taxon>Pseudomonadota</taxon>
        <taxon>Gammaproteobacteria</taxon>
        <taxon>Kangiellales</taxon>
        <taxon>Kangiellaceae</taxon>
        <taxon>Kangiella</taxon>
    </lineage>
</organism>
<dbReference type="PROSITE" id="PS00491">
    <property type="entry name" value="PROLINE_PEPTIDASE"/>
    <property type="match status" value="1"/>
</dbReference>
<dbReference type="EMBL" id="BAAAFM010000003">
    <property type="protein sequence ID" value="GAA0202599.1"/>
    <property type="molecule type" value="Genomic_DNA"/>
</dbReference>
<accession>A0ABP3CFE8</accession>
<dbReference type="Proteomes" id="UP001501221">
    <property type="component" value="Unassembled WGS sequence"/>
</dbReference>
<evidence type="ECO:0000256" key="5">
    <source>
        <dbReference type="RuleBase" id="RU000590"/>
    </source>
</evidence>
<gene>
    <name evidence="7" type="ORF">GCM10009123_07300</name>
</gene>
<comment type="similarity">
    <text evidence="5">Belongs to the peptidase M24B family.</text>
</comment>
<proteinExistence type="inferred from homology"/>
<dbReference type="Pfam" id="PF00557">
    <property type="entry name" value="Peptidase_M24"/>
    <property type="match status" value="1"/>
</dbReference>
<evidence type="ECO:0000256" key="2">
    <source>
        <dbReference type="ARBA" id="ARBA00022723"/>
    </source>
</evidence>
<evidence type="ECO:0000313" key="7">
    <source>
        <dbReference type="EMBL" id="GAA0202599.1"/>
    </source>
</evidence>
<sequence length="78" mass="8886">MPHRTGHGIGLEIHEMPYLVRGDKTPLAPGMCFSNEPMLVIPKTLGVRLEDHFYMTDTGPKWFTEPSHSLDNPFNYSE</sequence>
<keyword evidence="4" id="KW-0482">Metalloprotease</keyword>
<keyword evidence="8" id="KW-1185">Reference proteome</keyword>
<dbReference type="PANTHER" id="PTHR46112">
    <property type="entry name" value="AMINOPEPTIDASE"/>
    <property type="match status" value="1"/>
</dbReference>
<comment type="caution">
    <text evidence="7">The sequence shown here is derived from an EMBL/GenBank/DDBJ whole genome shotgun (WGS) entry which is preliminary data.</text>
</comment>
<evidence type="ECO:0000256" key="3">
    <source>
        <dbReference type="ARBA" id="ARBA00022801"/>
    </source>
</evidence>
<protein>
    <recommendedName>
        <fullName evidence="6">Peptidase M24 domain-containing protein</fullName>
    </recommendedName>
</protein>
<evidence type="ECO:0000259" key="6">
    <source>
        <dbReference type="Pfam" id="PF00557"/>
    </source>
</evidence>
<dbReference type="InterPro" id="IPR050659">
    <property type="entry name" value="Peptidase_M24B"/>
</dbReference>
<dbReference type="InterPro" id="IPR000994">
    <property type="entry name" value="Pept_M24"/>
</dbReference>
<dbReference type="SUPFAM" id="SSF55920">
    <property type="entry name" value="Creatinase/aminopeptidase"/>
    <property type="match status" value="1"/>
</dbReference>
<dbReference type="CDD" id="cd01066">
    <property type="entry name" value="APP_MetAP"/>
    <property type="match status" value="1"/>
</dbReference>
<keyword evidence="3" id="KW-0378">Hydrolase</keyword>
<dbReference type="PANTHER" id="PTHR46112:SF3">
    <property type="entry name" value="AMINOPEPTIDASE YPDF"/>
    <property type="match status" value="1"/>
</dbReference>
<evidence type="ECO:0000256" key="1">
    <source>
        <dbReference type="ARBA" id="ARBA00022670"/>
    </source>
</evidence>
<evidence type="ECO:0000256" key="4">
    <source>
        <dbReference type="ARBA" id="ARBA00023049"/>
    </source>
</evidence>
<feature type="domain" description="Peptidase M24" evidence="6">
    <location>
        <begin position="2"/>
        <end position="57"/>
    </location>
</feature>
<dbReference type="Gene3D" id="3.90.230.10">
    <property type="entry name" value="Creatinase/methionine aminopeptidase superfamily"/>
    <property type="match status" value="1"/>
</dbReference>
<dbReference type="InterPro" id="IPR036005">
    <property type="entry name" value="Creatinase/aminopeptidase-like"/>
</dbReference>
<reference evidence="8" key="1">
    <citation type="journal article" date="2019" name="Int. J. Syst. Evol. Microbiol.">
        <title>The Global Catalogue of Microorganisms (GCM) 10K type strain sequencing project: providing services to taxonomists for standard genome sequencing and annotation.</title>
        <authorList>
            <consortium name="The Broad Institute Genomics Platform"/>
            <consortium name="The Broad Institute Genome Sequencing Center for Infectious Disease"/>
            <person name="Wu L."/>
            <person name="Ma J."/>
        </authorList>
    </citation>
    <scope>NUCLEOTIDE SEQUENCE [LARGE SCALE GENOMIC DNA]</scope>
    <source>
        <strain evidence="8">JCM 16211</strain>
    </source>
</reference>
<name>A0ABP3CFE8_9GAMM</name>
<dbReference type="InterPro" id="IPR001131">
    <property type="entry name" value="Peptidase_M24B_aminopep-P_CS"/>
</dbReference>
<keyword evidence="1" id="KW-0645">Protease</keyword>
<evidence type="ECO:0000313" key="8">
    <source>
        <dbReference type="Proteomes" id="UP001501221"/>
    </source>
</evidence>